<dbReference type="Proteomes" id="UP001157418">
    <property type="component" value="Unassembled WGS sequence"/>
</dbReference>
<dbReference type="AlphaFoldDB" id="A0AAU9N2T3"/>
<comment type="caution">
    <text evidence="2">The sequence shown here is derived from an EMBL/GenBank/DDBJ whole genome shotgun (WGS) entry which is preliminary data.</text>
</comment>
<protein>
    <recommendedName>
        <fullName evidence="4">Protein xylosyltransferase</fullName>
    </recommendedName>
</protein>
<organism evidence="2 3">
    <name type="scientific">Lactuca virosa</name>
    <dbReference type="NCBI Taxonomy" id="75947"/>
    <lineage>
        <taxon>Eukaryota</taxon>
        <taxon>Viridiplantae</taxon>
        <taxon>Streptophyta</taxon>
        <taxon>Embryophyta</taxon>
        <taxon>Tracheophyta</taxon>
        <taxon>Spermatophyta</taxon>
        <taxon>Magnoliopsida</taxon>
        <taxon>eudicotyledons</taxon>
        <taxon>Gunneridae</taxon>
        <taxon>Pentapetalae</taxon>
        <taxon>asterids</taxon>
        <taxon>campanulids</taxon>
        <taxon>Asterales</taxon>
        <taxon>Asteraceae</taxon>
        <taxon>Cichorioideae</taxon>
        <taxon>Cichorieae</taxon>
        <taxon>Lactucinae</taxon>
        <taxon>Lactuca</taxon>
    </lineage>
</organism>
<feature type="compositionally biased region" description="Low complexity" evidence="1">
    <location>
        <begin position="49"/>
        <end position="79"/>
    </location>
</feature>
<evidence type="ECO:0008006" key="4">
    <source>
        <dbReference type="Google" id="ProtNLM"/>
    </source>
</evidence>
<evidence type="ECO:0000256" key="1">
    <source>
        <dbReference type="SAM" id="MobiDB-lite"/>
    </source>
</evidence>
<keyword evidence="3" id="KW-1185">Reference proteome</keyword>
<dbReference type="EMBL" id="CAKMRJ010003334">
    <property type="protein sequence ID" value="CAH1433686.1"/>
    <property type="molecule type" value="Genomic_DNA"/>
</dbReference>
<feature type="region of interest" description="Disordered" evidence="1">
    <location>
        <begin position="39"/>
        <end position="79"/>
    </location>
</feature>
<reference evidence="2 3" key="1">
    <citation type="submission" date="2022-01" db="EMBL/GenBank/DDBJ databases">
        <authorList>
            <person name="Xiong W."/>
            <person name="Schranz E."/>
        </authorList>
    </citation>
    <scope>NUCLEOTIDE SEQUENCE [LARGE SCALE GENOMIC DNA]</scope>
</reference>
<accession>A0AAU9N2T3</accession>
<name>A0AAU9N2T3_9ASTR</name>
<evidence type="ECO:0000313" key="2">
    <source>
        <dbReference type="EMBL" id="CAH1433686.1"/>
    </source>
</evidence>
<sequence>MKGGGEDLNRKVYSFATAVPPTSITTSSTFQEIKDSIFPCPTTIPTPPNTITTNSSSSTSHHQSPPTHPPSSSSYPDPSTIRLGSSDYCCLSTIQEAHIFFISTVLRLKNLCAEWDWFINLSAADDPIVTQHGFICSM</sequence>
<evidence type="ECO:0000313" key="3">
    <source>
        <dbReference type="Proteomes" id="UP001157418"/>
    </source>
</evidence>
<proteinExistence type="predicted"/>
<gene>
    <name evidence="2" type="ORF">LVIROSA_LOCUS20267</name>
</gene>